<gene>
    <name evidence="1" type="ORF">GDO86_002282</name>
</gene>
<dbReference type="EMBL" id="JAACNH010000001">
    <property type="protein sequence ID" value="KAG8456439.1"/>
    <property type="molecule type" value="Genomic_DNA"/>
</dbReference>
<reference evidence="1" key="1">
    <citation type="thesis" date="2020" institute="ProQuest LLC" country="789 East Eisenhower Parkway, Ann Arbor, MI, USA">
        <title>Comparative Genomics and Chromosome Evolution.</title>
        <authorList>
            <person name="Mudd A.B."/>
        </authorList>
    </citation>
    <scope>NUCLEOTIDE SEQUENCE</scope>
    <source>
        <strain evidence="1">Female2</strain>
        <tissue evidence="1">Blood</tissue>
    </source>
</reference>
<name>A0A8T2KHB0_9PIPI</name>
<dbReference type="Proteomes" id="UP000812440">
    <property type="component" value="Chromosome 1"/>
</dbReference>
<dbReference type="AlphaFoldDB" id="A0A8T2KHB0"/>
<comment type="caution">
    <text evidence="1">The sequence shown here is derived from an EMBL/GenBank/DDBJ whole genome shotgun (WGS) entry which is preliminary data.</text>
</comment>
<accession>A0A8T2KHB0</accession>
<protein>
    <submittedName>
        <fullName evidence="1">Uncharacterized protein</fullName>
    </submittedName>
</protein>
<keyword evidence="2" id="KW-1185">Reference proteome</keyword>
<organism evidence="1 2">
    <name type="scientific">Hymenochirus boettgeri</name>
    <name type="common">Congo dwarf clawed frog</name>
    <dbReference type="NCBI Taxonomy" id="247094"/>
    <lineage>
        <taxon>Eukaryota</taxon>
        <taxon>Metazoa</taxon>
        <taxon>Chordata</taxon>
        <taxon>Craniata</taxon>
        <taxon>Vertebrata</taxon>
        <taxon>Euteleostomi</taxon>
        <taxon>Amphibia</taxon>
        <taxon>Batrachia</taxon>
        <taxon>Anura</taxon>
        <taxon>Pipoidea</taxon>
        <taxon>Pipidae</taxon>
        <taxon>Pipinae</taxon>
        <taxon>Hymenochirus</taxon>
    </lineage>
</organism>
<evidence type="ECO:0000313" key="2">
    <source>
        <dbReference type="Proteomes" id="UP000812440"/>
    </source>
</evidence>
<sequence length="68" mass="7786">MWAATEAIKPDCEDTDICAPSCSRHTVYRWSFIRASPFGSHIHNKDLTSSKSITGWLVLCLQTDTWWL</sequence>
<proteinExistence type="predicted"/>
<evidence type="ECO:0000313" key="1">
    <source>
        <dbReference type="EMBL" id="KAG8456439.1"/>
    </source>
</evidence>